<organism evidence="3">
    <name type="scientific">bioreactor metagenome</name>
    <dbReference type="NCBI Taxonomy" id="1076179"/>
    <lineage>
        <taxon>unclassified sequences</taxon>
        <taxon>metagenomes</taxon>
        <taxon>ecological metagenomes</taxon>
    </lineage>
</organism>
<dbReference type="SUPFAM" id="SSF47473">
    <property type="entry name" value="EF-hand"/>
    <property type="match status" value="1"/>
</dbReference>
<proteinExistence type="predicted"/>
<dbReference type="PROSITE" id="PS00018">
    <property type="entry name" value="EF_HAND_1"/>
    <property type="match status" value="1"/>
</dbReference>
<feature type="region of interest" description="Disordered" evidence="1">
    <location>
        <begin position="55"/>
        <end position="77"/>
    </location>
</feature>
<name>A0A645DDS0_9ZZZZ</name>
<evidence type="ECO:0000259" key="2">
    <source>
        <dbReference type="PROSITE" id="PS50222"/>
    </source>
</evidence>
<reference evidence="3" key="1">
    <citation type="submission" date="2019-08" db="EMBL/GenBank/DDBJ databases">
        <authorList>
            <person name="Kucharzyk K."/>
            <person name="Murdoch R.W."/>
            <person name="Higgins S."/>
            <person name="Loffler F."/>
        </authorList>
    </citation>
    <scope>NUCLEOTIDE SEQUENCE</scope>
</reference>
<dbReference type="InterPro" id="IPR002048">
    <property type="entry name" value="EF_hand_dom"/>
</dbReference>
<dbReference type="InterPro" id="IPR011992">
    <property type="entry name" value="EF-hand-dom_pair"/>
</dbReference>
<gene>
    <name evidence="3" type="ORF">SDC9_133803</name>
</gene>
<sequence length="77" mass="8541">MLDFNGDGKLSRKEVAIVPRLYSAFDDADTNKDNYVTLEEVRAYTIKYRAAREKAKAEAAAQERKQASAANTPATSK</sequence>
<dbReference type="AlphaFoldDB" id="A0A645DDS0"/>
<dbReference type="GO" id="GO:0005509">
    <property type="term" value="F:calcium ion binding"/>
    <property type="evidence" value="ECO:0007669"/>
    <property type="project" value="InterPro"/>
</dbReference>
<dbReference type="InterPro" id="IPR018247">
    <property type="entry name" value="EF_Hand_1_Ca_BS"/>
</dbReference>
<feature type="compositionally biased region" description="Basic and acidic residues" evidence="1">
    <location>
        <begin position="55"/>
        <end position="66"/>
    </location>
</feature>
<comment type="caution">
    <text evidence="3">The sequence shown here is derived from an EMBL/GenBank/DDBJ whole genome shotgun (WGS) entry which is preliminary data.</text>
</comment>
<accession>A0A645DDS0</accession>
<protein>
    <recommendedName>
        <fullName evidence="2">EF-hand domain-containing protein</fullName>
    </recommendedName>
</protein>
<dbReference type="Gene3D" id="1.10.238.10">
    <property type="entry name" value="EF-hand"/>
    <property type="match status" value="1"/>
</dbReference>
<dbReference type="EMBL" id="VSSQ01034689">
    <property type="protein sequence ID" value="MPM86712.1"/>
    <property type="molecule type" value="Genomic_DNA"/>
</dbReference>
<dbReference type="Pfam" id="PF13202">
    <property type="entry name" value="EF-hand_5"/>
    <property type="match status" value="1"/>
</dbReference>
<feature type="domain" description="EF-hand" evidence="2">
    <location>
        <begin position="16"/>
        <end position="51"/>
    </location>
</feature>
<dbReference type="PROSITE" id="PS50222">
    <property type="entry name" value="EF_HAND_2"/>
    <property type="match status" value="1"/>
</dbReference>
<evidence type="ECO:0000256" key="1">
    <source>
        <dbReference type="SAM" id="MobiDB-lite"/>
    </source>
</evidence>
<evidence type="ECO:0000313" key="3">
    <source>
        <dbReference type="EMBL" id="MPM86712.1"/>
    </source>
</evidence>